<dbReference type="EMBL" id="KK088412">
    <property type="protein sequence ID" value="EYE99336.1"/>
    <property type="molecule type" value="Genomic_DNA"/>
</dbReference>
<name>A0A017SR77_ASPRC</name>
<evidence type="ECO:0000313" key="2">
    <source>
        <dbReference type="Proteomes" id="UP000019804"/>
    </source>
</evidence>
<dbReference type="OrthoDB" id="4174245at2759"/>
<accession>A0A017SR77</accession>
<evidence type="ECO:0000313" key="1">
    <source>
        <dbReference type="EMBL" id="EYE99336.1"/>
    </source>
</evidence>
<sequence length="105" mass="12027">MSPNIWYSLHRIFGWNRPSSGIQVLTMDSEAWPPDKLISCLSYRPRHILEGMITISEPAQRSAIRRHSNSSIGILDRLPLEILQWALDLLDFQSLSRVSRASLLV</sequence>
<dbReference type="Proteomes" id="UP000019804">
    <property type="component" value="Unassembled WGS sequence"/>
</dbReference>
<gene>
    <name evidence="1" type="ORF">EURHEDRAFT_408618</name>
</gene>
<dbReference type="GeneID" id="63695997"/>
<protein>
    <recommendedName>
        <fullName evidence="3">F-box domain-containing protein</fullName>
    </recommendedName>
</protein>
<keyword evidence="2" id="KW-1185">Reference proteome</keyword>
<dbReference type="HOGENOM" id="CLU_2236046_0_0_1"/>
<organism evidence="1 2">
    <name type="scientific">Aspergillus ruber (strain CBS 135680)</name>
    <dbReference type="NCBI Taxonomy" id="1388766"/>
    <lineage>
        <taxon>Eukaryota</taxon>
        <taxon>Fungi</taxon>
        <taxon>Dikarya</taxon>
        <taxon>Ascomycota</taxon>
        <taxon>Pezizomycotina</taxon>
        <taxon>Eurotiomycetes</taxon>
        <taxon>Eurotiomycetidae</taxon>
        <taxon>Eurotiales</taxon>
        <taxon>Aspergillaceae</taxon>
        <taxon>Aspergillus</taxon>
        <taxon>Aspergillus subgen. Aspergillus</taxon>
    </lineage>
</organism>
<reference evidence="2" key="1">
    <citation type="journal article" date="2014" name="Nat. Commun.">
        <title>Genomic adaptations of the halophilic Dead Sea filamentous fungus Eurotium rubrum.</title>
        <authorList>
            <person name="Kis-Papo T."/>
            <person name="Weig A.R."/>
            <person name="Riley R."/>
            <person name="Persoh D."/>
            <person name="Salamov A."/>
            <person name="Sun H."/>
            <person name="Lipzen A."/>
            <person name="Wasser S.P."/>
            <person name="Rambold G."/>
            <person name="Grigoriev I.V."/>
            <person name="Nevo E."/>
        </authorList>
    </citation>
    <scope>NUCLEOTIDE SEQUENCE [LARGE SCALE GENOMIC DNA]</scope>
    <source>
        <strain evidence="2">CBS 135680</strain>
    </source>
</reference>
<evidence type="ECO:0008006" key="3">
    <source>
        <dbReference type="Google" id="ProtNLM"/>
    </source>
</evidence>
<dbReference type="AlphaFoldDB" id="A0A017SR77"/>
<dbReference type="RefSeq" id="XP_040643024.1">
    <property type="nucleotide sequence ID" value="XM_040780873.1"/>
</dbReference>
<proteinExistence type="predicted"/>